<organism evidence="2 3">
    <name type="scientific">Desmophyllum pertusum</name>
    <dbReference type="NCBI Taxonomy" id="174260"/>
    <lineage>
        <taxon>Eukaryota</taxon>
        <taxon>Metazoa</taxon>
        <taxon>Cnidaria</taxon>
        <taxon>Anthozoa</taxon>
        <taxon>Hexacorallia</taxon>
        <taxon>Scleractinia</taxon>
        <taxon>Caryophylliina</taxon>
        <taxon>Caryophylliidae</taxon>
        <taxon>Desmophyllum</taxon>
    </lineage>
</organism>
<accession>A0A9W9YPH8</accession>
<keyword evidence="3" id="KW-1185">Reference proteome</keyword>
<feature type="region of interest" description="Disordered" evidence="1">
    <location>
        <begin position="1"/>
        <end position="25"/>
    </location>
</feature>
<evidence type="ECO:0000313" key="2">
    <source>
        <dbReference type="EMBL" id="KAJ7360599.1"/>
    </source>
</evidence>
<evidence type="ECO:0000256" key="1">
    <source>
        <dbReference type="SAM" id="MobiDB-lite"/>
    </source>
</evidence>
<reference evidence="2" key="1">
    <citation type="submission" date="2023-01" db="EMBL/GenBank/DDBJ databases">
        <title>Genome assembly of the deep-sea coral Lophelia pertusa.</title>
        <authorList>
            <person name="Herrera S."/>
            <person name="Cordes E."/>
        </authorList>
    </citation>
    <scope>NUCLEOTIDE SEQUENCE</scope>
    <source>
        <strain evidence="2">USNM1676648</strain>
        <tissue evidence="2">Polyp</tissue>
    </source>
</reference>
<evidence type="ECO:0000313" key="3">
    <source>
        <dbReference type="Proteomes" id="UP001163046"/>
    </source>
</evidence>
<name>A0A9W9YPH8_9CNID</name>
<dbReference type="AlphaFoldDB" id="A0A9W9YPH8"/>
<dbReference type="EMBL" id="MU827309">
    <property type="protein sequence ID" value="KAJ7360599.1"/>
    <property type="molecule type" value="Genomic_DNA"/>
</dbReference>
<protein>
    <submittedName>
        <fullName evidence="2">Cyclic nucleotide-binding domain-containing protein 1</fullName>
    </submittedName>
</protein>
<comment type="caution">
    <text evidence="2">The sequence shown here is derived from an EMBL/GenBank/DDBJ whole genome shotgun (WGS) entry which is preliminary data.</text>
</comment>
<gene>
    <name evidence="2" type="primary">CNBD1_2</name>
    <name evidence="2" type="ORF">OS493_015707</name>
</gene>
<proteinExistence type="predicted"/>
<dbReference type="Proteomes" id="UP001163046">
    <property type="component" value="Unassembled WGS sequence"/>
</dbReference>
<sequence>MKTLKQSKHDPGGWSAKFGEETRKQRHPLPKLVGLPDINYSGMQWLCGIEGLGERDRPSTSEAHTFFLANYPKMFNKPGRQQALHLSLDSTQQRKLNFGDGQVLKAQETKIPHDKGLFAHWCEGFNVPVSHKHIRAPVQAS</sequence>